<protein>
    <submittedName>
        <fullName evidence="3">ATG18 protein</fullName>
    </submittedName>
</protein>
<name>A0A812UK47_9DINO</name>
<feature type="compositionally biased region" description="Basic residues" evidence="1">
    <location>
        <begin position="72"/>
        <end position="85"/>
    </location>
</feature>
<feature type="signal peptide" evidence="2">
    <location>
        <begin position="1"/>
        <end position="21"/>
    </location>
</feature>
<feature type="region of interest" description="Disordered" evidence="1">
    <location>
        <begin position="64"/>
        <end position="85"/>
    </location>
</feature>
<comment type="caution">
    <text evidence="3">The sequence shown here is derived from an EMBL/GenBank/DDBJ whole genome shotgun (WGS) entry which is preliminary data.</text>
</comment>
<evidence type="ECO:0000313" key="4">
    <source>
        <dbReference type="Proteomes" id="UP000604046"/>
    </source>
</evidence>
<accession>A0A812UK47</accession>
<dbReference type="EMBL" id="CAJNDS010002738">
    <property type="protein sequence ID" value="CAE7579403.1"/>
    <property type="molecule type" value="Genomic_DNA"/>
</dbReference>
<dbReference type="Proteomes" id="UP000604046">
    <property type="component" value="Unassembled WGS sequence"/>
</dbReference>
<keyword evidence="4" id="KW-1185">Reference proteome</keyword>
<organism evidence="3 4">
    <name type="scientific">Symbiodinium natans</name>
    <dbReference type="NCBI Taxonomy" id="878477"/>
    <lineage>
        <taxon>Eukaryota</taxon>
        <taxon>Sar</taxon>
        <taxon>Alveolata</taxon>
        <taxon>Dinophyceae</taxon>
        <taxon>Suessiales</taxon>
        <taxon>Symbiodiniaceae</taxon>
        <taxon>Symbiodinium</taxon>
    </lineage>
</organism>
<reference evidence="3" key="1">
    <citation type="submission" date="2021-02" db="EMBL/GenBank/DDBJ databases">
        <authorList>
            <person name="Dougan E. K."/>
            <person name="Rhodes N."/>
            <person name="Thang M."/>
            <person name="Chan C."/>
        </authorList>
    </citation>
    <scope>NUCLEOTIDE SEQUENCE</scope>
</reference>
<evidence type="ECO:0000256" key="1">
    <source>
        <dbReference type="SAM" id="MobiDB-lite"/>
    </source>
</evidence>
<sequence>MVRAILLLQAAMWMVADHAAAMPTGVPELCQNEVSCQLPAAAGDEMSILQAEVNADFKPEKVAKKLQEKKAKKEKKQQTRKRGLKKFLKHSWKHRLSDA</sequence>
<keyword evidence="2" id="KW-0732">Signal</keyword>
<dbReference type="AlphaFoldDB" id="A0A812UK47"/>
<feature type="chain" id="PRO_5032545980" evidence="2">
    <location>
        <begin position="22"/>
        <end position="99"/>
    </location>
</feature>
<proteinExistence type="predicted"/>
<gene>
    <name evidence="3" type="primary">ATG18</name>
    <name evidence="3" type="ORF">SNAT2548_LOCUS33058</name>
</gene>
<evidence type="ECO:0000256" key="2">
    <source>
        <dbReference type="SAM" id="SignalP"/>
    </source>
</evidence>
<evidence type="ECO:0000313" key="3">
    <source>
        <dbReference type="EMBL" id="CAE7579403.1"/>
    </source>
</evidence>